<dbReference type="EMBL" id="SLUO01000012">
    <property type="protein sequence ID" value="TCL56294.1"/>
    <property type="molecule type" value="Genomic_DNA"/>
</dbReference>
<gene>
    <name evidence="7" type="ORF">EDD76_112122</name>
</gene>
<evidence type="ECO:0000259" key="6">
    <source>
        <dbReference type="Pfam" id="PF00724"/>
    </source>
</evidence>
<sequence>MNHLFTPVRIKNITVKNRIAVPPMVVFTWADDTGRATQKHVEHYEAIAKGGAGLIIQEATCVNKNGRLADTQLGIWEDGQMEGLKKITEAVHRHETPILVQIHHAGVVGFAEKVVCPGDYEYMVKGQLKKVHKLTIEELHAIQQDFVTAARRASLAGYDGVELHACHSYLISQFLNRGVNHRDDRYGQEPELFALEIIREIRRQTPPDFIIGIRLGGFEPALEDGIAFARIFEESGVDFLDVSYGFVQETTPVVPKDYPFKDIIYAAQKMKEAVSIPVFAVNGINNPELADKILEQTNVDMVDIGRGTLVNYNWANDAKEGRDVGTCLYCKTCMWRVDPMKCPGKQKHQRNHPSMNAFYENNMKSPLSGKVVKN</sequence>
<dbReference type="InterPro" id="IPR013785">
    <property type="entry name" value="Aldolase_TIM"/>
</dbReference>
<keyword evidence="5" id="KW-0560">Oxidoreductase</keyword>
<evidence type="ECO:0000256" key="3">
    <source>
        <dbReference type="ARBA" id="ARBA00022643"/>
    </source>
</evidence>
<keyword evidence="3" id="KW-0288">FMN</keyword>
<evidence type="ECO:0000313" key="7">
    <source>
        <dbReference type="EMBL" id="TCL56294.1"/>
    </source>
</evidence>
<dbReference type="InterPro" id="IPR001155">
    <property type="entry name" value="OxRdtase_FMN_N"/>
</dbReference>
<comment type="caution">
    <text evidence="7">The sequence shown here is derived from an EMBL/GenBank/DDBJ whole genome shotgun (WGS) entry which is preliminary data.</text>
</comment>
<dbReference type="InterPro" id="IPR044152">
    <property type="entry name" value="YqjM-like"/>
</dbReference>
<organism evidence="7 8">
    <name type="scientific">Kineothrix alysoides</name>
    <dbReference type="NCBI Taxonomy" id="1469948"/>
    <lineage>
        <taxon>Bacteria</taxon>
        <taxon>Bacillati</taxon>
        <taxon>Bacillota</taxon>
        <taxon>Clostridia</taxon>
        <taxon>Lachnospirales</taxon>
        <taxon>Lachnospiraceae</taxon>
        <taxon>Kineothrix</taxon>
    </lineage>
</organism>
<reference evidence="7 8" key="1">
    <citation type="submission" date="2019-03" db="EMBL/GenBank/DDBJ databases">
        <title>Genomic Encyclopedia of Type Strains, Phase IV (KMG-IV): sequencing the most valuable type-strain genomes for metagenomic binning, comparative biology and taxonomic classification.</title>
        <authorList>
            <person name="Goeker M."/>
        </authorList>
    </citation>
    <scope>NUCLEOTIDE SEQUENCE [LARGE SCALE GENOMIC DNA]</scope>
    <source>
        <strain evidence="7 8">DSM 100556</strain>
    </source>
</reference>
<accession>A0A4R1QXD5</accession>
<evidence type="ECO:0000256" key="2">
    <source>
        <dbReference type="ARBA" id="ARBA00022630"/>
    </source>
</evidence>
<dbReference type="PANTHER" id="PTHR43303:SF4">
    <property type="entry name" value="NADPH DEHYDROGENASE C23G7.10C-RELATED"/>
    <property type="match status" value="1"/>
</dbReference>
<keyword evidence="2" id="KW-0285">Flavoprotein</keyword>
<feature type="domain" description="NADH:flavin oxidoreductase/NADH oxidase N-terminal" evidence="6">
    <location>
        <begin position="4"/>
        <end position="322"/>
    </location>
</feature>
<dbReference type="STRING" id="1469948.GCA_000732725_00467"/>
<dbReference type="GO" id="GO:0003959">
    <property type="term" value="F:NADPH dehydrogenase activity"/>
    <property type="evidence" value="ECO:0007669"/>
    <property type="project" value="InterPro"/>
</dbReference>
<dbReference type="RefSeq" id="WP_081905842.1">
    <property type="nucleotide sequence ID" value="NZ_JPNB01000001.1"/>
</dbReference>
<dbReference type="Gene3D" id="3.20.20.70">
    <property type="entry name" value="Aldolase class I"/>
    <property type="match status" value="1"/>
</dbReference>
<dbReference type="OrthoDB" id="9772736at2"/>
<dbReference type="GO" id="GO:0050661">
    <property type="term" value="F:NADP binding"/>
    <property type="evidence" value="ECO:0007669"/>
    <property type="project" value="InterPro"/>
</dbReference>
<evidence type="ECO:0000313" key="8">
    <source>
        <dbReference type="Proteomes" id="UP000295718"/>
    </source>
</evidence>
<evidence type="ECO:0000256" key="4">
    <source>
        <dbReference type="ARBA" id="ARBA00022857"/>
    </source>
</evidence>
<evidence type="ECO:0000256" key="1">
    <source>
        <dbReference type="ARBA" id="ARBA00001917"/>
    </source>
</evidence>
<protein>
    <submittedName>
        <fullName evidence="7">2,4-dienoyl-CoA reductase-like NADH-dependent reductase (Old Yellow Enzyme family)</fullName>
    </submittedName>
</protein>
<keyword evidence="4" id="KW-0521">NADP</keyword>
<dbReference type="CDD" id="cd02803">
    <property type="entry name" value="OYE_like_FMN_family"/>
    <property type="match status" value="1"/>
</dbReference>
<dbReference type="SUPFAM" id="SSF51395">
    <property type="entry name" value="FMN-linked oxidoreductases"/>
    <property type="match status" value="1"/>
</dbReference>
<dbReference type="GO" id="GO:0010181">
    <property type="term" value="F:FMN binding"/>
    <property type="evidence" value="ECO:0007669"/>
    <property type="project" value="InterPro"/>
</dbReference>
<dbReference type="Pfam" id="PF00724">
    <property type="entry name" value="Oxidored_FMN"/>
    <property type="match status" value="1"/>
</dbReference>
<dbReference type="AlphaFoldDB" id="A0A4R1QXD5"/>
<dbReference type="Proteomes" id="UP000295718">
    <property type="component" value="Unassembled WGS sequence"/>
</dbReference>
<keyword evidence="8" id="KW-1185">Reference proteome</keyword>
<name>A0A4R1QXD5_9FIRM</name>
<evidence type="ECO:0000256" key="5">
    <source>
        <dbReference type="ARBA" id="ARBA00023002"/>
    </source>
</evidence>
<comment type="cofactor">
    <cofactor evidence="1">
        <name>FMN</name>
        <dbReference type="ChEBI" id="CHEBI:58210"/>
    </cofactor>
</comment>
<dbReference type="PANTHER" id="PTHR43303">
    <property type="entry name" value="NADPH DEHYDROGENASE C23G7.10C-RELATED"/>
    <property type="match status" value="1"/>
</dbReference>
<proteinExistence type="predicted"/>